<accession>A0A4R0J2F8</accession>
<dbReference type="GO" id="GO:0032259">
    <property type="term" value="P:methylation"/>
    <property type="evidence" value="ECO:0007669"/>
    <property type="project" value="UniProtKB-KW"/>
</dbReference>
<dbReference type="InterPro" id="IPR041698">
    <property type="entry name" value="Methyltransf_25"/>
</dbReference>
<dbReference type="AlphaFoldDB" id="A0A4R0J2F8"/>
<evidence type="ECO:0000259" key="1">
    <source>
        <dbReference type="Pfam" id="PF13649"/>
    </source>
</evidence>
<evidence type="ECO:0000313" key="3">
    <source>
        <dbReference type="Proteomes" id="UP000294225"/>
    </source>
</evidence>
<proteinExistence type="predicted"/>
<sequence>MTQLDPVIRSFYRDRYVEDDRLVVRGHGRLEFLRTQELLRRWLPPESVVLDVGGATGVHARWLAADGHRVTLVDPVPEHVQQAATIGTFAAEEGDARELRQADASVDVTLLLGPLYHLVDAADRAQALAEAVRVTRPGGVVAAAGINRYGGLLEAGSNGTLTEERLPLFLEAFASGSIDGSAGFTVAYFHHAAELAAELTTAGLTGVEVLGIEGPASNILENAAPDTIETLLPAAVLLARQVESDPNLRAASPHFLAHGRVVS</sequence>
<dbReference type="Gene3D" id="3.40.50.150">
    <property type="entry name" value="Vaccinia Virus protein VP39"/>
    <property type="match status" value="1"/>
</dbReference>
<keyword evidence="2" id="KW-0489">Methyltransferase</keyword>
<name>A0A4R0J2F8_9ACTN</name>
<dbReference type="SUPFAM" id="SSF53335">
    <property type="entry name" value="S-adenosyl-L-methionine-dependent methyltransferases"/>
    <property type="match status" value="1"/>
</dbReference>
<dbReference type="InterPro" id="IPR029063">
    <property type="entry name" value="SAM-dependent_MTases_sf"/>
</dbReference>
<feature type="domain" description="Methyltransferase" evidence="1">
    <location>
        <begin position="49"/>
        <end position="139"/>
    </location>
</feature>
<comment type="caution">
    <text evidence="2">The sequence shown here is derived from an EMBL/GenBank/DDBJ whole genome shotgun (WGS) entry which is preliminary data.</text>
</comment>
<dbReference type="Proteomes" id="UP000294225">
    <property type="component" value="Unassembled WGS sequence"/>
</dbReference>
<reference evidence="2 3" key="1">
    <citation type="submission" date="2019-02" db="EMBL/GenBank/DDBJ databases">
        <title>Kribbella capetownensis sp. nov. and Kribbella speibonae sp. nov., isolated from soil.</title>
        <authorList>
            <person name="Curtis S.M."/>
            <person name="Norton I."/>
            <person name="Everest G.J."/>
            <person name="Meyers P.R."/>
        </authorList>
    </citation>
    <scope>NUCLEOTIDE SEQUENCE [LARGE SCALE GENOMIC DNA]</scope>
    <source>
        <strain evidence="2 3">YM55</strain>
    </source>
</reference>
<dbReference type="EMBL" id="SJKC01000003">
    <property type="protein sequence ID" value="TCC35345.1"/>
    <property type="molecule type" value="Genomic_DNA"/>
</dbReference>
<evidence type="ECO:0000313" key="2">
    <source>
        <dbReference type="EMBL" id="TCC35345.1"/>
    </source>
</evidence>
<dbReference type="CDD" id="cd02440">
    <property type="entry name" value="AdoMet_MTases"/>
    <property type="match status" value="1"/>
</dbReference>
<dbReference type="GO" id="GO:0008168">
    <property type="term" value="F:methyltransferase activity"/>
    <property type="evidence" value="ECO:0007669"/>
    <property type="project" value="UniProtKB-KW"/>
</dbReference>
<keyword evidence="2" id="KW-0808">Transferase</keyword>
<protein>
    <submittedName>
        <fullName evidence="2">Methyltransferase domain-containing protein</fullName>
    </submittedName>
</protein>
<gene>
    <name evidence="2" type="ORF">E0H92_21550</name>
</gene>
<organism evidence="2 3">
    <name type="scientific">Kribbella speibonae</name>
    <dbReference type="NCBI Taxonomy" id="1572660"/>
    <lineage>
        <taxon>Bacteria</taxon>
        <taxon>Bacillati</taxon>
        <taxon>Actinomycetota</taxon>
        <taxon>Actinomycetes</taxon>
        <taxon>Propionibacteriales</taxon>
        <taxon>Kribbellaceae</taxon>
        <taxon>Kribbella</taxon>
    </lineage>
</organism>
<dbReference type="RefSeq" id="WP_131497531.1">
    <property type="nucleotide sequence ID" value="NZ_SJKC01000003.1"/>
</dbReference>
<dbReference type="Pfam" id="PF13649">
    <property type="entry name" value="Methyltransf_25"/>
    <property type="match status" value="1"/>
</dbReference>